<name>A0AAU9I4E7_9CILI</name>
<evidence type="ECO:0000313" key="1">
    <source>
        <dbReference type="EMBL" id="CAG9309964.1"/>
    </source>
</evidence>
<sequence>MLYISVVLNIINFNRKYWWMLNCGMRYKIRKNICYFYIRKLCKSDYLDFTGLNIRACDTIESWYDIFETKPI</sequence>
<dbReference type="EMBL" id="CAJZBQ010000001">
    <property type="protein sequence ID" value="CAG9309964.1"/>
    <property type="molecule type" value="Genomic_DNA"/>
</dbReference>
<reference evidence="1" key="1">
    <citation type="submission" date="2021-09" db="EMBL/GenBank/DDBJ databases">
        <authorList>
            <consortium name="AG Swart"/>
            <person name="Singh M."/>
            <person name="Singh A."/>
            <person name="Seah K."/>
            <person name="Emmerich C."/>
        </authorList>
    </citation>
    <scope>NUCLEOTIDE SEQUENCE</scope>
    <source>
        <strain evidence="1">ATCC30299</strain>
    </source>
</reference>
<keyword evidence="2" id="KW-1185">Reference proteome</keyword>
<evidence type="ECO:0000313" key="2">
    <source>
        <dbReference type="Proteomes" id="UP001162131"/>
    </source>
</evidence>
<proteinExistence type="predicted"/>
<dbReference type="AlphaFoldDB" id="A0AAU9I4E7"/>
<comment type="caution">
    <text evidence="1">The sequence shown here is derived from an EMBL/GenBank/DDBJ whole genome shotgun (WGS) entry which is preliminary data.</text>
</comment>
<dbReference type="Proteomes" id="UP001162131">
    <property type="component" value="Unassembled WGS sequence"/>
</dbReference>
<gene>
    <name evidence="1" type="ORF">BSTOLATCC_MIC178</name>
</gene>
<protein>
    <submittedName>
        <fullName evidence="1">Uncharacterized protein</fullName>
    </submittedName>
</protein>
<organism evidence="1 2">
    <name type="scientific">Blepharisma stoltei</name>
    <dbReference type="NCBI Taxonomy" id="1481888"/>
    <lineage>
        <taxon>Eukaryota</taxon>
        <taxon>Sar</taxon>
        <taxon>Alveolata</taxon>
        <taxon>Ciliophora</taxon>
        <taxon>Postciliodesmatophora</taxon>
        <taxon>Heterotrichea</taxon>
        <taxon>Heterotrichida</taxon>
        <taxon>Blepharismidae</taxon>
        <taxon>Blepharisma</taxon>
    </lineage>
</organism>
<accession>A0AAU9I4E7</accession>